<keyword evidence="1 10" id="KW-0963">Cytoplasm</keyword>
<dbReference type="GO" id="GO:0071555">
    <property type="term" value="P:cell wall organization"/>
    <property type="evidence" value="ECO:0007669"/>
    <property type="project" value="UniProtKB-KW"/>
</dbReference>
<keyword evidence="9 10" id="KW-0961">Cell wall biogenesis/degradation</keyword>
<dbReference type="NCBIfam" id="TIGR01143">
    <property type="entry name" value="murF"/>
    <property type="match status" value="1"/>
</dbReference>
<dbReference type="InterPro" id="IPR051046">
    <property type="entry name" value="MurCDEF_CellWall_CoF430Synth"/>
</dbReference>
<evidence type="ECO:0000256" key="11">
    <source>
        <dbReference type="RuleBase" id="RU004136"/>
    </source>
</evidence>
<dbReference type="Gene3D" id="3.90.190.20">
    <property type="entry name" value="Mur ligase, C-terminal domain"/>
    <property type="match status" value="1"/>
</dbReference>
<keyword evidence="8 10" id="KW-0131">Cell cycle</keyword>
<dbReference type="Gene3D" id="3.40.1390.10">
    <property type="entry name" value="MurE/MurF, N-terminal domain"/>
    <property type="match status" value="1"/>
</dbReference>
<dbReference type="GO" id="GO:0005524">
    <property type="term" value="F:ATP binding"/>
    <property type="evidence" value="ECO:0007669"/>
    <property type="project" value="UniProtKB-UniRule"/>
</dbReference>
<dbReference type="GO" id="GO:0047480">
    <property type="term" value="F:UDP-N-acetylmuramoyl-tripeptide-D-alanyl-D-alanine ligase activity"/>
    <property type="evidence" value="ECO:0007669"/>
    <property type="project" value="UniProtKB-UniRule"/>
</dbReference>
<evidence type="ECO:0000256" key="8">
    <source>
        <dbReference type="ARBA" id="ARBA00023306"/>
    </source>
</evidence>
<dbReference type="UniPathway" id="UPA00219"/>
<dbReference type="EMBL" id="JACVEL010000010">
    <property type="protein sequence ID" value="MBC9813480.1"/>
    <property type="molecule type" value="Genomic_DNA"/>
</dbReference>
<organism evidence="15 16">
    <name type="scientific">Taishania pollutisoli</name>
    <dbReference type="NCBI Taxonomy" id="2766479"/>
    <lineage>
        <taxon>Bacteria</taxon>
        <taxon>Pseudomonadati</taxon>
        <taxon>Bacteroidota</taxon>
        <taxon>Flavobacteriia</taxon>
        <taxon>Flavobacteriales</taxon>
        <taxon>Crocinitomicaceae</taxon>
        <taxon>Taishania</taxon>
    </lineage>
</organism>
<feature type="binding site" evidence="10">
    <location>
        <begin position="96"/>
        <end position="102"/>
    </location>
    <ligand>
        <name>ATP</name>
        <dbReference type="ChEBI" id="CHEBI:30616"/>
    </ligand>
</feature>
<evidence type="ECO:0000256" key="1">
    <source>
        <dbReference type="ARBA" id="ARBA00022490"/>
    </source>
</evidence>
<keyword evidence="3 10" id="KW-0132">Cell division</keyword>
<dbReference type="PANTHER" id="PTHR43024">
    <property type="entry name" value="UDP-N-ACETYLMURAMOYL-TRIPEPTIDE--D-ALANYL-D-ALANINE LIGASE"/>
    <property type="match status" value="1"/>
</dbReference>
<protein>
    <recommendedName>
        <fullName evidence="10 11">UDP-N-acetylmuramoyl-tripeptide--D-alanyl-D-alanine ligase</fullName>
        <ecNumber evidence="10 11">6.3.2.10</ecNumber>
    </recommendedName>
    <alternativeName>
        <fullName evidence="10">D-alanyl-D-alanine-adding enzyme</fullName>
    </alternativeName>
</protein>
<evidence type="ECO:0000259" key="13">
    <source>
        <dbReference type="Pfam" id="PF02875"/>
    </source>
</evidence>
<dbReference type="SUPFAM" id="SSF53244">
    <property type="entry name" value="MurD-like peptide ligases, peptide-binding domain"/>
    <property type="match status" value="1"/>
</dbReference>
<evidence type="ECO:0000256" key="6">
    <source>
        <dbReference type="ARBA" id="ARBA00022960"/>
    </source>
</evidence>
<keyword evidence="7 10" id="KW-0573">Peptidoglycan synthesis</keyword>
<dbReference type="GO" id="GO:0008360">
    <property type="term" value="P:regulation of cell shape"/>
    <property type="evidence" value="ECO:0007669"/>
    <property type="project" value="UniProtKB-KW"/>
</dbReference>
<sequence length="428" mass="47496">METLYNYFLQSTGISIDSRNIHAGCMFIALKGPSFNGNTFAGKAIENGATYAVVDEKEFEDVPNNIFYVENGLHFLQKLANYHRRQFDIPVIGITGSNGKTSTKELIAAVLSEKYTVLATKGNLNNHIGVPLTLLQLNDQHEIAVIEMGANHFGDIKELCDIAEPTHGIITNIGKAHLEGFKNFEGVLKTKKELYDAVEANEGLVMYNADDTLLKENLPINTLLMSYGTKNAEITGTLERLTPFVELSWKKAGYQSPVFATHLVGQYNFYNFLAAIAFGALFEVEPEKINKAVQTYEPTNKRSQVAETKSNTLILDCYNANPTSMRSALESFAQIDHADKYVIIGDMLELGGESYKEHHAIIDLIDDLGLTGWTVGSEFSYFHSDGITNHFSNTQEVIAFLKTSPLNKKLILLKGSRGIGLEVLEEYL</sequence>
<evidence type="ECO:0000313" key="15">
    <source>
        <dbReference type="EMBL" id="MBC9813480.1"/>
    </source>
</evidence>
<evidence type="ECO:0000256" key="10">
    <source>
        <dbReference type="HAMAP-Rule" id="MF_02019"/>
    </source>
</evidence>
<evidence type="ECO:0000256" key="2">
    <source>
        <dbReference type="ARBA" id="ARBA00022598"/>
    </source>
</evidence>
<comment type="catalytic activity">
    <reaction evidence="10 11">
        <text>D-alanyl-D-alanine + UDP-N-acetyl-alpha-D-muramoyl-L-alanyl-gamma-D-glutamyl-meso-2,6-diaminopimelate + ATP = UDP-N-acetyl-alpha-D-muramoyl-L-alanyl-gamma-D-glutamyl-meso-2,6-diaminopimeloyl-D-alanyl-D-alanine + ADP + phosphate + H(+)</text>
        <dbReference type="Rhea" id="RHEA:28374"/>
        <dbReference type="ChEBI" id="CHEBI:15378"/>
        <dbReference type="ChEBI" id="CHEBI:30616"/>
        <dbReference type="ChEBI" id="CHEBI:43474"/>
        <dbReference type="ChEBI" id="CHEBI:57822"/>
        <dbReference type="ChEBI" id="CHEBI:61386"/>
        <dbReference type="ChEBI" id="CHEBI:83905"/>
        <dbReference type="ChEBI" id="CHEBI:456216"/>
        <dbReference type="EC" id="6.3.2.10"/>
    </reaction>
</comment>
<dbReference type="GO" id="GO:0051301">
    <property type="term" value="P:cell division"/>
    <property type="evidence" value="ECO:0007669"/>
    <property type="project" value="UniProtKB-KW"/>
</dbReference>
<comment type="subcellular location">
    <subcellularLocation>
        <location evidence="10 11">Cytoplasm</location>
    </subcellularLocation>
</comment>
<dbReference type="SUPFAM" id="SSF53623">
    <property type="entry name" value="MurD-like peptide ligases, catalytic domain"/>
    <property type="match status" value="1"/>
</dbReference>
<dbReference type="InterPro" id="IPR013221">
    <property type="entry name" value="Mur_ligase_cen"/>
</dbReference>
<dbReference type="Pfam" id="PF02875">
    <property type="entry name" value="Mur_ligase_C"/>
    <property type="match status" value="1"/>
</dbReference>
<evidence type="ECO:0000256" key="4">
    <source>
        <dbReference type="ARBA" id="ARBA00022741"/>
    </source>
</evidence>
<dbReference type="InterPro" id="IPR004101">
    <property type="entry name" value="Mur_ligase_C"/>
</dbReference>
<dbReference type="Proteomes" id="UP000652681">
    <property type="component" value="Unassembled WGS sequence"/>
</dbReference>
<dbReference type="HAMAP" id="MF_02019">
    <property type="entry name" value="MurF"/>
    <property type="match status" value="1"/>
</dbReference>
<evidence type="ECO:0000256" key="9">
    <source>
        <dbReference type="ARBA" id="ARBA00023316"/>
    </source>
</evidence>
<keyword evidence="4 10" id="KW-0547">Nucleotide-binding</keyword>
<evidence type="ECO:0000256" key="5">
    <source>
        <dbReference type="ARBA" id="ARBA00022840"/>
    </source>
</evidence>
<dbReference type="PANTHER" id="PTHR43024:SF1">
    <property type="entry name" value="UDP-N-ACETYLMURAMOYL-TRIPEPTIDE--D-ALANYL-D-ALANINE LIGASE"/>
    <property type="match status" value="1"/>
</dbReference>
<dbReference type="InterPro" id="IPR035911">
    <property type="entry name" value="MurE/MurF_N"/>
</dbReference>
<name>A0A8J6U2P9_9FLAO</name>
<dbReference type="InterPro" id="IPR036615">
    <property type="entry name" value="Mur_ligase_C_dom_sf"/>
</dbReference>
<dbReference type="SUPFAM" id="SSF63418">
    <property type="entry name" value="MurE/MurF N-terminal domain"/>
    <property type="match status" value="1"/>
</dbReference>
<dbReference type="InterPro" id="IPR036565">
    <property type="entry name" value="Mur-like_cat_sf"/>
</dbReference>
<comment type="caution">
    <text evidence="15">The sequence shown here is derived from an EMBL/GenBank/DDBJ whole genome shotgun (WGS) entry which is preliminary data.</text>
</comment>
<dbReference type="Pfam" id="PF01225">
    <property type="entry name" value="Mur_ligase"/>
    <property type="match status" value="1"/>
</dbReference>
<dbReference type="InterPro" id="IPR000713">
    <property type="entry name" value="Mur_ligase_N"/>
</dbReference>
<comment type="function">
    <text evidence="10 11">Involved in cell wall formation. Catalyzes the final step in the synthesis of UDP-N-acetylmuramoyl-pentapeptide, the precursor of murein.</text>
</comment>
<dbReference type="Pfam" id="PF08245">
    <property type="entry name" value="Mur_ligase_M"/>
    <property type="match status" value="1"/>
</dbReference>
<dbReference type="GO" id="GO:0005737">
    <property type="term" value="C:cytoplasm"/>
    <property type="evidence" value="ECO:0007669"/>
    <property type="project" value="UniProtKB-SubCell"/>
</dbReference>
<feature type="domain" description="Mur ligase C-terminal" evidence="13">
    <location>
        <begin position="302"/>
        <end position="417"/>
    </location>
</feature>
<dbReference type="AlphaFoldDB" id="A0A8J6U2P9"/>
<dbReference type="EC" id="6.3.2.10" evidence="10 11"/>
<feature type="domain" description="Mur ligase central" evidence="14">
    <location>
        <begin position="94"/>
        <end position="278"/>
    </location>
</feature>
<evidence type="ECO:0000256" key="7">
    <source>
        <dbReference type="ARBA" id="ARBA00022984"/>
    </source>
</evidence>
<keyword evidence="16" id="KW-1185">Reference proteome</keyword>
<evidence type="ECO:0000259" key="14">
    <source>
        <dbReference type="Pfam" id="PF08245"/>
    </source>
</evidence>
<keyword evidence="6 10" id="KW-0133">Cell shape</keyword>
<reference evidence="15" key="1">
    <citation type="submission" date="2020-09" db="EMBL/GenBank/DDBJ databases">
        <title>Taishania pollutisoli gen. nov., sp. nov., Isolated from Tetrabromobisphenol A-Contaminated Soil.</title>
        <authorList>
            <person name="Chen Q."/>
        </authorList>
    </citation>
    <scope>NUCLEOTIDE SEQUENCE</scope>
    <source>
        <strain evidence="15">CZZ-1</strain>
    </source>
</reference>
<gene>
    <name evidence="10" type="primary">murF</name>
    <name evidence="15" type="ORF">H9Y05_13460</name>
</gene>
<accession>A0A8J6U2P9</accession>
<dbReference type="RefSeq" id="WP_163492078.1">
    <property type="nucleotide sequence ID" value="NZ_JACVEL010000010.1"/>
</dbReference>
<comment type="pathway">
    <text evidence="10 11">Cell wall biogenesis; peptidoglycan biosynthesis.</text>
</comment>
<proteinExistence type="inferred from homology"/>
<dbReference type="GO" id="GO:0009252">
    <property type="term" value="P:peptidoglycan biosynthetic process"/>
    <property type="evidence" value="ECO:0007669"/>
    <property type="project" value="UniProtKB-UniRule"/>
</dbReference>
<keyword evidence="5 10" id="KW-0067">ATP-binding</keyword>
<dbReference type="InterPro" id="IPR005863">
    <property type="entry name" value="UDP-N-AcMur_synth"/>
</dbReference>
<evidence type="ECO:0000313" key="16">
    <source>
        <dbReference type="Proteomes" id="UP000652681"/>
    </source>
</evidence>
<dbReference type="Gene3D" id="3.40.1190.10">
    <property type="entry name" value="Mur-like, catalytic domain"/>
    <property type="match status" value="1"/>
</dbReference>
<keyword evidence="2 10" id="KW-0436">Ligase</keyword>
<evidence type="ECO:0000259" key="12">
    <source>
        <dbReference type="Pfam" id="PF01225"/>
    </source>
</evidence>
<comment type="similarity">
    <text evidence="10">Belongs to the MurCDEF family. MurF subfamily.</text>
</comment>
<feature type="domain" description="Mur ligase N-terminal catalytic" evidence="12">
    <location>
        <begin position="12"/>
        <end position="83"/>
    </location>
</feature>
<evidence type="ECO:0000256" key="3">
    <source>
        <dbReference type="ARBA" id="ARBA00022618"/>
    </source>
</evidence>